<accession>A0A644VX95</accession>
<dbReference type="InterPro" id="IPR026002">
    <property type="entry name" value="ATC_hydrolase-like"/>
</dbReference>
<evidence type="ECO:0000313" key="1">
    <source>
        <dbReference type="EMBL" id="MPL95988.1"/>
    </source>
</evidence>
<dbReference type="AlphaFoldDB" id="A0A644VX95"/>
<organism evidence="1">
    <name type="scientific">bioreactor metagenome</name>
    <dbReference type="NCBI Taxonomy" id="1076179"/>
    <lineage>
        <taxon>unclassified sequences</taxon>
        <taxon>metagenomes</taxon>
        <taxon>ecological metagenomes</taxon>
    </lineage>
</organism>
<dbReference type="Pfam" id="PF14196">
    <property type="entry name" value="ATC_hydrolase"/>
    <property type="match status" value="1"/>
</dbReference>
<reference evidence="1" key="1">
    <citation type="submission" date="2019-08" db="EMBL/GenBank/DDBJ databases">
        <authorList>
            <person name="Kucharzyk K."/>
            <person name="Murdoch R.W."/>
            <person name="Higgins S."/>
            <person name="Loffler F."/>
        </authorList>
    </citation>
    <scope>NUCLEOTIDE SEQUENCE</scope>
</reference>
<proteinExistence type="predicted"/>
<evidence type="ECO:0008006" key="2">
    <source>
        <dbReference type="Google" id="ProtNLM"/>
    </source>
</evidence>
<comment type="caution">
    <text evidence="1">The sequence shown here is derived from an EMBL/GenBank/DDBJ whole genome shotgun (WGS) entry which is preliminary data.</text>
</comment>
<protein>
    <recommendedName>
        <fullName evidence="2">L-2-amino-thiazoline-4-carboxylic acid hydrolase</fullName>
    </recommendedName>
</protein>
<name>A0A644VX95_9ZZZZ</name>
<dbReference type="EMBL" id="VSSQ01000490">
    <property type="protein sequence ID" value="MPL95988.1"/>
    <property type="molecule type" value="Genomic_DNA"/>
</dbReference>
<sequence>MHHATTMLPRYTRRAFCSFALGTCAALLLPCSCMASIAQGIGKAVSDEALKAEFAGMCAGAEQMLAGQRSAEELRAMFAQARQAHARLLPLPDIGGPENLTYPSFLVGPQYAALYTALRPHGFSARDVGKLVYDLAVYSFEEQKEAYRANGQRFFTPEYFALLQGWAMRSQQRRYPLDWVQTVFQGDGRDFDIGVNYTECGLMKYFASLGMPELAPYPCRVDFPTARAEGTGLARTSTLAEGGKVCDFRYKQGRKTTQGWDMA</sequence>
<gene>
    <name evidence="1" type="ORF">SDC9_42163</name>
</gene>